<keyword evidence="5" id="KW-1185">Reference proteome</keyword>
<feature type="domain" description="HTH tetR-type" evidence="3">
    <location>
        <begin position="14"/>
        <end position="50"/>
    </location>
</feature>
<reference evidence="4 5" key="1">
    <citation type="submission" date="2021-03" db="EMBL/GenBank/DDBJ databases">
        <title>Whole genome shotgun sequence of Actinoplanes toevensis NBRC 105298.</title>
        <authorList>
            <person name="Komaki H."/>
            <person name="Tamura T."/>
        </authorList>
    </citation>
    <scope>NUCLEOTIDE SEQUENCE [LARGE SCALE GENOMIC DNA]</scope>
    <source>
        <strain evidence="4 5">NBRC 105298</strain>
    </source>
</reference>
<evidence type="ECO:0000256" key="2">
    <source>
        <dbReference type="PROSITE-ProRule" id="PRU00335"/>
    </source>
</evidence>
<comment type="caution">
    <text evidence="2">Lacks conserved residue(s) required for the propagation of feature annotation.</text>
</comment>
<dbReference type="InterPro" id="IPR001647">
    <property type="entry name" value="HTH_TetR"/>
</dbReference>
<dbReference type="Proteomes" id="UP000677082">
    <property type="component" value="Unassembled WGS sequence"/>
</dbReference>
<proteinExistence type="predicted"/>
<dbReference type="Gene3D" id="1.10.357.10">
    <property type="entry name" value="Tetracycline Repressor, domain 2"/>
    <property type="match status" value="1"/>
</dbReference>
<evidence type="ECO:0000259" key="3">
    <source>
        <dbReference type="PROSITE" id="PS50977"/>
    </source>
</evidence>
<dbReference type="InterPro" id="IPR009057">
    <property type="entry name" value="Homeodomain-like_sf"/>
</dbReference>
<evidence type="ECO:0000313" key="5">
    <source>
        <dbReference type="Proteomes" id="UP000677082"/>
    </source>
</evidence>
<keyword evidence="1 2" id="KW-0238">DNA-binding</keyword>
<dbReference type="Pfam" id="PF00440">
    <property type="entry name" value="TetR_N"/>
    <property type="match status" value="1"/>
</dbReference>
<dbReference type="PROSITE" id="PS50977">
    <property type="entry name" value="HTH_TETR_2"/>
    <property type="match status" value="1"/>
</dbReference>
<dbReference type="RefSeq" id="WP_213010556.1">
    <property type="nucleotide sequence ID" value="NZ_BOQN01000086.1"/>
</dbReference>
<accession>A0A919TI49</accession>
<dbReference type="SUPFAM" id="SSF46689">
    <property type="entry name" value="Homeodomain-like"/>
    <property type="match status" value="1"/>
</dbReference>
<evidence type="ECO:0000256" key="1">
    <source>
        <dbReference type="ARBA" id="ARBA00023125"/>
    </source>
</evidence>
<dbReference type="AlphaFoldDB" id="A0A919TI49"/>
<name>A0A919TI49_9ACTN</name>
<dbReference type="EMBL" id="BOQN01000086">
    <property type="protein sequence ID" value="GIM94795.1"/>
    <property type="molecule type" value="Genomic_DNA"/>
</dbReference>
<organism evidence="4 5">
    <name type="scientific">Paractinoplanes toevensis</name>
    <dbReference type="NCBI Taxonomy" id="571911"/>
    <lineage>
        <taxon>Bacteria</taxon>
        <taxon>Bacillati</taxon>
        <taxon>Actinomycetota</taxon>
        <taxon>Actinomycetes</taxon>
        <taxon>Micromonosporales</taxon>
        <taxon>Micromonosporaceae</taxon>
        <taxon>Paractinoplanes</taxon>
    </lineage>
</organism>
<protein>
    <recommendedName>
        <fullName evidence="3">HTH tetR-type domain-containing protein</fullName>
    </recommendedName>
</protein>
<dbReference type="GO" id="GO:0003677">
    <property type="term" value="F:DNA binding"/>
    <property type="evidence" value="ECO:0007669"/>
    <property type="project" value="UniProtKB-UniRule"/>
</dbReference>
<comment type="caution">
    <text evidence="4">The sequence shown here is derived from an EMBL/GenBank/DDBJ whole genome shotgun (WGS) entry which is preliminary data.</text>
</comment>
<evidence type="ECO:0000313" key="4">
    <source>
        <dbReference type="EMBL" id="GIM94795.1"/>
    </source>
</evidence>
<gene>
    <name evidence="4" type="ORF">Ato02nite_065880</name>
</gene>
<sequence>MGERSIITTDGRRTDTRDRIRAAAMEVFSERGWAGATLREIADRLGITRS</sequence>